<comment type="caution">
    <text evidence="2">The sequence shown here is derived from an EMBL/GenBank/DDBJ whole genome shotgun (WGS) entry which is preliminary data.</text>
</comment>
<reference evidence="2" key="1">
    <citation type="submission" date="2023-08" db="EMBL/GenBank/DDBJ databases">
        <authorList>
            <person name="Chen Y."/>
            <person name="Shah S."/>
            <person name="Dougan E. K."/>
            <person name="Thang M."/>
            <person name="Chan C."/>
        </authorList>
    </citation>
    <scope>NUCLEOTIDE SEQUENCE</scope>
</reference>
<proteinExistence type="predicted"/>
<name>A0AA36I062_9DINO</name>
<dbReference type="Proteomes" id="UP001178507">
    <property type="component" value="Unassembled WGS sequence"/>
</dbReference>
<dbReference type="EMBL" id="CAUJNA010000502">
    <property type="protein sequence ID" value="CAJ1377935.1"/>
    <property type="molecule type" value="Genomic_DNA"/>
</dbReference>
<evidence type="ECO:0000313" key="3">
    <source>
        <dbReference type="Proteomes" id="UP001178507"/>
    </source>
</evidence>
<feature type="compositionally biased region" description="Basic and acidic residues" evidence="1">
    <location>
        <begin position="1"/>
        <end position="13"/>
    </location>
</feature>
<dbReference type="AlphaFoldDB" id="A0AA36I062"/>
<evidence type="ECO:0000313" key="2">
    <source>
        <dbReference type="EMBL" id="CAJ1377935.1"/>
    </source>
</evidence>
<organism evidence="2 3">
    <name type="scientific">Effrenium voratum</name>
    <dbReference type="NCBI Taxonomy" id="2562239"/>
    <lineage>
        <taxon>Eukaryota</taxon>
        <taxon>Sar</taxon>
        <taxon>Alveolata</taxon>
        <taxon>Dinophyceae</taxon>
        <taxon>Suessiales</taxon>
        <taxon>Symbiodiniaceae</taxon>
        <taxon>Effrenium</taxon>
    </lineage>
</organism>
<feature type="compositionally biased region" description="Low complexity" evidence="1">
    <location>
        <begin position="33"/>
        <end position="49"/>
    </location>
</feature>
<protein>
    <submittedName>
        <fullName evidence="2">Uncharacterized protein</fullName>
    </submittedName>
</protein>
<feature type="compositionally biased region" description="Acidic residues" evidence="1">
    <location>
        <begin position="16"/>
        <end position="25"/>
    </location>
</feature>
<keyword evidence="3" id="KW-1185">Reference proteome</keyword>
<feature type="region of interest" description="Disordered" evidence="1">
    <location>
        <begin position="1"/>
        <end position="60"/>
    </location>
</feature>
<accession>A0AA36I062</accession>
<gene>
    <name evidence="2" type="ORF">EVOR1521_LOCUS6615</name>
</gene>
<evidence type="ECO:0000256" key="1">
    <source>
        <dbReference type="SAM" id="MobiDB-lite"/>
    </source>
</evidence>
<sequence length="199" mass="22422">MGLKRPADVEKVVVQEIDEESEEAPEPPPPSRAAPVAPVSAQSSASAPSRPRPHKEQAVRWRFSPAAEAIDDARCYARVQMDSRVQQCSNPRAGKDWFCLKHGEGRWQILGRVDGPIPKVQLSQLLKTAAADEAASGVKVLRRASLEAMEPRERNRRLEDKEKLLDRPHEEVVSQLLKQQEDELWREVLRVHELEDSCA</sequence>